<evidence type="ECO:0000313" key="2">
    <source>
        <dbReference type="EMBL" id="MCZ0928659.1"/>
    </source>
</evidence>
<gene>
    <name evidence="2" type="primary">tagO</name>
    <name evidence="2" type="ORF">L0635_16400</name>
</gene>
<feature type="chain" id="PRO_5045682163" evidence="1">
    <location>
        <begin position="29"/>
        <end position="217"/>
    </location>
</feature>
<reference evidence="2 3" key="1">
    <citation type="submission" date="2022-02" db="EMBL/GenBank/DDBJ databases">
        <title>Study of halophilic communities from a Mexican lake.</title>
        <authorList>
            <person name="Hernandez-Soto L.M."/>
            <person name="Martinez-Abarca F."/>
            <person name="Ramirez-Saad H.C."/>
            <person name="Aguirre-Garrido J.F."/>
        </authorList>
    </citation>
    <scope>NUCLEOTIDE SEQUENCE [LARGE SCALE GENOMIC DNA]</scope>
    <source>
        <strain evidence="2 3">Hjan13</strain>
    </source>
</reference>
<dbReference type="NCBIfam" id="TIGR03360">
    <property type="entry name" value="VI_minor_1"/>
    <property type="match status" value="1"/>
</dbReference>
<protein>
    <submittedName>
        <fullName evidence="2">Type VI secretion system-associated protein TagO</fullName>
    </submittedName>
</protein>
<keyword evidence="1" id="KW-0732">Signal</keyword>
<comment type="caution">
    <text evidence="2">The sequence shown here is derived from an EMBL/GenBank/DDBJ whole genome shotgun (WGS) entry which is preliminary data.</text>
</comment>
<proteinExistence type="predicted"/>
<dbReference type="Pfam" id="PF11319">
    <property type="entry name" value="VasI"/>
    <property type="match status" value="1"/>
</dbReference>
<keyword evidence="3" id="KW-1185">Reference proteome</keyword>
<dbReference type="RefSeq" id="WP_268902295.1">
    <property type="nucleotide sequence ID" value="NZ_JAKNQT010000004.1"/>
</dbReference>
<dbReference type="EMBL" id="JAKNQU010000007">
    <property type="protein sequence ID" value="MCZ0928659.1"/>
    <property type="molecule type" value="Genomic_DNA"/>
</dbReference>
<accession>A0ABT4IYA8</accession>
<evidence type="ECO:0000256" key="1">
    <source>
        <dbReference type="SAM" id="SignalP"/>
    </source>
</evidence>
<evidence type="ECO:0000313" key="3">
    <source>
        <dbReference type="Proteomes" id="UP001321125"/>
    </source>
</evidence>
<organism evidence="2 3">
    <name type="scientific">Vreelandella janggokensis</name>
    <dbReference type="NCBI Taxonomy" id="370767"/>
    <lineage>
        <taxon>Bacteria</taxon>
        <taxon>Pseudomonadati</taxon>
        <taxon>Pseudomonadota</taxon>
        <taxon>Gammaproteobacteria</taxon>
        <taxon>Oceanospirillales</taxon>
        <taxon>Halomonadaceae</taxon>
        <taxon>Vreelandella</taxon>
    </lineage>
</organism>
<dbReference type="Proteomes" id="UP001321125">
    <property type="component" value="Unassembled WGS sequence"/>
</dbReference>
<dbReference type="InterPro" id="IPR017738">
    <property type="entry name" value="T6SS-assoc_VCA0118"/>
</dbReference>
<name>A0ABT4IYA8_9GAMM</name>
<feature type="signal peptide" evidence="1">
    <location>
        <begin position="1"/>
        <end position="28"/>
    </location>
</feature>
<sequence>MNTMLLNRHVLAGGLLLLLTLLSHPSRAEGSTALLENARACAEESSRLERLNCYDALFKTPTPSVDTSELPALWHAIERQEAARAGDDMGLIIREAGSDVLISVPALGTTPPRPIMVMACEKLITRFQLHMPVAIDSARVTLELSGHGGVIEQQWRVRDGGQVISGGRGLPAIDTLRQLLSAEELTLRSDESALDGLRFDVSGLREDIQPLRNACRW</sequence>